<sequence length="511" mass="57055" precursor="true">MRYLEICSVALIVLIGCQLPAASAANGRGELTIEAVDKDTGKPLAVRMILRDVRGKAIRPPTKTPFWHDHFTFDGTITLDLAPGSYTFEMEHGPEYKTRYGNFEIERGAEDTKVVDLHRVVNMRKEKWYAGDLHLARDPAEVELLMRAEELDIVADVTWWNNKSLWDKRPLPTDPLLRSSDGRFAQILGGRDERAGASLLLLNLTKPFALGAAGQEFPSPFAIVGQAREQAAAHIAARSATLWDLPALVAAGQLDSLVVASESLQRDEIQAPAAWEKPKDGALYPGTTGAGRWSQEAYFHLLNCGLRIAPAAASGSGLTTNPAGYNRVYVYCEEFSPEAWWDGLKQGRVVITNGPLLRPLVNEQPPGHVFQAEKGQTVELSIALNLATREKIEYLEVIQNGKVVHETRLDEWAKAGGRLPTVKFDRSGWLMIRAVTNAAKTYRFAMTAPYYVEIGYERTVSKKSAQFMLDWLTERARRITLTDPEQRQAVMQFHRQARDFWQQKVAEANAE</sequence>
<keyword evidence="1" id="KW-0732">Signal</keyword>
<proteinExistence type="predicted"/>
<accession>A0A517Y5G3</accession>
<dbReference type="NCBIfam" id="NF038032">
    <property type="entry name" value="CehA_McbA_metalo"/>
    <property type="match status" value="1"/>
</dbReference>
<dbReference type="Proteomes" id="UP000315017">
    <property type="component" value="Chromosome"/>
</dbReference>
<feature type="chain" id="PRO_5021725505" description="Carboxypeptidase regulatory-like domain-containing protein" evidence="1">
    <location>
        <begin position="25"/>
        <end position="511"/>
    </location>
</feature>
<dbReference type="EMBL" id="CP036274">
    <property type="protein sequence ID" value="QDU25479.1"/>
    <property type="molecule type" value="Genomic_DNA"/>
</dbReference>
<feature type="signal peptide" evidence="1">
    <location>
        <begin position="1"/>
        <end position="24"/>
    </location>
</feature>
<dbReference type="PROSITE" id="PS51257">
    <property type="entry name" value="PROKAR_LIPOPROTEIN"/>
    <property type="match status" value="1"/>
</dbReference>
<dbReference type="AlphaFoldDB" id="A0A517Y5G3"/>
<gene>
    <name evidence="2" type="ORF">ETAA8_05470</name>
</gene>
<evidence type="ECO:0000313" key="3">
    <source>
        <dbReference type="Proteomes" id="UP000315017"/>
    </source>
</evidence>
<name>A0A517Y5G3_9BACT</name>
<reference evidence="2 3" key="1">
    <citation type="submission" date="2019-02" db="EMBL/GenBank/DDBJ databases">
        <title>Deep-cultivation of Planctomycetes and their phenomic and genomic characterization uncovers novel biology.</title>
        <authorList>
            <person name="Wiegand S."/>
            <person name="Jogler M."/>
            <person name="Boedeker C."/>
            <person name="Pinto D."/>
            <person name="Vollmers J."/>
            <person name="Rivas-Marin E."/>
            <person name="Kohn T."/>
            <person name="Peeters S.H."/>
            <person name="Heuer A."/>
            <person name="Rast P."/>
            <person name="Oberbeckmann S."/>
            <person name="Bunk B."/>
            <person name="Jeske O."/>
            <person name="Meyerdierks A."/>
            <person name="Storesund J.E."/>
            <person name="Kallscheuer N."/>
            <person name="Luecker S."/>
            <person name="Lage O.M."/>
            <person name="Pohl T."/>
            <person name="Merkel B.J."/>
            <person name="Hornburger P."/>
            <person name="Mueller R.-W."/>
            <person name="Bruemmer F."/>
            <person name="Labrenz M."/>
            <person name="Spormann A.M."/>
            <person name="Op den Camp H."/>
            <person name="Overmann J."/>
            <person name="Amann R."/>
            <person name="Jetten M.S.M."/>
            <person name="Mascher T."/>
            <person name="Medema M.H."/>
            <person name="Devos D.P."/>
            <person name="Kaster A.-K."/>
            <person name="Ovreas L."/>
            <person name="Rohde M."/>
            <person name="Galperin M.Y."/>
            <person name="Jogler C."/>
        </authorList>
    </citation>
    <scope>NUCLEOTIDE SEQUENCE [LARGE SCALE GENOMIC DNA]</scope>
    <source>
        <strain evidence="2 3">ETA_A8</strain>
    </source>
</reference>
<evidence type="ECO:0000313" key="2">
    <source>
        <dbReference type="EMBL" id="QDU25479.1"/>
    </source>
</evidence>
<dbReference type="RefSeq" id="WP_145084479.1">
    <property type="nucleotide sequence ID" value="NZ_CP036274.1"/>
</dbReference>
<organism evidence="2 3">
    <name type="scientific">Anatilimnocola aggregata</name>
    <dbReference type="NCBI Taxonomy" id="2528021"/>
    <lineage>
        <taxon>Bacteria</taxon>
        <taxon>Pseudomonadati</taxon>
        <taxon>Planctomycetota</taxon>
        <taxon>Planctomycetia</taxon>
        <taxon>Pirellulales</taxon>
        <taxon>Pirellulaceae</taxon>
        <taxon>Anatilimnocola</taxon>
    </lineage>
</organism>
<evidence type="ECO:0008006" key="4">
    <source>
        <dbReference type="Google" id="ProtNLM"/>
    </source>
</evidence>
<dbReference type="KEGG" id="aagg:ETAA8_05470"/>
<keyword evidence="3" id="KW-1185">Reference proteome</keyword>
<protein>
    <recommendedName>
        <fullName evidence="4">Carboxypeptidase regulatory-like domain-containing protein</fullName>
    </recommendedName>
</protein>
<evidence type="ECO:0000256" key="1">
    <source>
        <dbReference type="SAM" id="SignalP"/>
    </source>
</evidence>
<dbReference type="OrthoDB" id="232833at2"/>